<dbReference type="GO" id="GO:0006508">
    <property type="term" value="P:proteolysis"/>
    <property type="evidence" value="ECO:0007669"/>
    <property type="project" value="InterPro"/>
</dbReference>
<dbReference type="PRINTS" id="PR00793">
    <property type="entry name" value="PROAMNOPTASE"/>
</dbReference>
<dbReference type="RefSeq" id="WP_158423421.1">
    <property type="nucleotide sequence ID" value="NZ_BBYA01000010.1"/>
</dbReference>
<dbReference type="Proteomes" id="UP000050430">
    <property type="component" value="Unassembled WGS sequence"/>
</dbReference>
<dbReference type="OrthoDB" id="9776853at2"/>
<organism evidence="5 6">
    <name type="scientific">Leptolinea tardivitalis</name>
    <dbReference type="NCBI Taxonomy" id="229920"/>
    <lineage>
        <taxon>Bacteria</taxon>
        <taxon>Bacillati</taxon>
        <taxon>Chloroflexota</taxon>
        <taxon>Anaerolineae</taxon>
        <taxon>Anaerolineales</taxon>
        <taxon>Anaerolineaceae</taxon>
        <taxon>Leptolinea</taxon>
    </lineage>
</organism>
<dbReference type="AlphaFoldDB" id="A0A0N8GKU9"/>
<comment type="caution">
    <text evidence="5">The sequence shown here is derived from an EMBL/GenBank/DDBJ whole genome shotgun (WGS) entry which is preliminary data.</text>
</comment>
<protein>
    <recommendedName>
        <fullName evidence="4">AB hydrolase-1 domain-containing protein</fullName>
    </recommendedName>
</protein>
<keyword evidence="3" id="KW-1133">Transmembrane helix</keyword>
<dbReference type="InterPro" id="IPR002410">
    <property type="entry name" value="Peptidase_S33"/>
</dbReference>
<dbReference type="GO" id="GO:0004177">
    <property type="term" value="F:aminopeptidase activity"/>
    <property type="evidence" value="ECO:0007669"/>
    <property type="project" value="UniProtKB-EC"/>
</dbReference>
<name>A0A0N8GKU9_9CHLR</name>
<evidence type="ECO:0000313" key="6">
    <source>
        <dbReference type="Proteomes" id="UP000050430"/>
    </source>
</evidence>
<proteinExistence type="inferred from homology"/>
<dbReference type="InterPro" id="IPR000073">
    <property type="entry name" value="AB_hydrolase_1"/>
</dbReference>
<dbReference type="PRINTS" id="PR00111">
    <property type="entry name" value="ABHYDROLASE"/>
</dbReference>
<keyword evidence="3" id="KW-0812">Transmembrane</keyword>
<dbReference type="Pfam" id="PF00561">
    <property type="entry name" value="Abhydrolase_1"/>
    <property type="match status" value="1"/>
</dbReference>
<feature type="transmembrane region" description="Helical" evidence="3">
    <location>
        <begin position="5"/>
        <end position="26"/>
    </location>
</feature>
<dbReference type="InterPro" id="IPR050266">
    <property type="entry name" value="AB_hydrolase_sf"/>
</dbReference>
<evidence type="ECO:0000256" key="3">
    <source>
        <dbReference type="SAM" id="Phobius"/>
    </source>
</evidence>
<keyword evidence="2" id="KW-0378">Hydrolase</keyword>
<accession>A0A0N8GKU9</accession>
<dbReference type="STRING" id="229920.ADM99_13380"/>
<dbReference type="SUPFAM" id="SSF53474">
    <property type="entry name" value="alpha/beta-Hydrolases"/>
    <property type="match status" value="1"/>
</dbReference>
<feature type="domain" description="AB hydrolase-1" evidence="4">
    <location>
        <begin position="78"/>
        <end position="338"/>
    </location>
</feature>
<gene>
    <name evidence="5" type="ORF">ADM99_13380</name>
</gene>
<reference evidence="5 6" key="1">
    <citation type="submission" date="2015-07" db="EMBL/GenBank/DDBJ databases">
        <title>Genome sequence of Leptolinea tardivitalis DSM 16556.</title>
        <authorList>
            <person name="Hemp J."/>
            <person name="Ward L.M."/>
            <person name="Pace L.A."/>
            <person name="Fischer W.W."/>
        </authorList>
    </citation>
    <scope>NUCLEOTIDE SEQUENCE [LARGE SCALE GENOMIC DNA]</scope>
    <source>
        <strain evidence="5 6">YMTK-2</strain>
    </source>
</reference>
<dbReference type="EMBL" id="LGCK01000014">
    <property type="protein sequence ID" value="KPL70706.1"/>
    <property type="molecule type" value="Genomic_DNA"/>
</dbReference>
<keyword evidence="3" id="KW-0472">Membrane</keyword>
<evidence type="ECO:0000256" key="1">
    <source>
        <dbReference type="ARBA" id="ARBA00010088"/>
    </source>
</evidence>
<evidence type="ECO:0000259" key="4">
    <source>
        <dbReference type="Pfam" id="PF00561"/>
    </source>
</evidence>
<keyword evidence="6" id="KW-1185">Reference proteome</keyword>
<evidence type="ECO:0000256" key="2">
    <source>
        <dbReference type="ARBA" id="ARBA00022801"/>
    </source>
</evidence>
<sequence>MKHKLWILSGIIVIVLVAAAGAFWWMTQQPLYTPGMVSSGHNLRGPLTPPTQTGDPDYWQMENDIRLYHFATGSGRNVLVIHGGPGMPFREPMRGLEPLTSEYTFNYYDQRGCGQSTRPFNKFASTNMYENITNLDKTLGLGAQIADIERIRQILGEDKLILIGHSWGGFLASLYAAEFPDRVEKLILISPANSLVMPQPDGESDLFTSVRLKLPEGDRSEYDAFLKDYMDFNKLFTRSEADLIAMNETFGKYYMAVVNLPENAQIKQGEPGGWMTWGMYVSMGQRHDYRRLMRKVTAPVLVIHGADDLQSEAASRLYSDTFPNSQFAVIQNSGHFSFQQQPEEFSKIASGFLKAR</sequence>
<evidence type="ECO:0000313" key="5">
    <source>
        <dbReference type="EMBL" id="KPL70706.1"/>
    </source>
</evidence>
<dbReference type="InterPro" id="IPR029058">
    <property type="entry name" value="AB_hydrolase_fold"/>
</dbReference>
<dbReference type="Gene3D" id="3.40.50.1820">
    <property type="entry name" value="alpha/beta hydrolase"/>
    <property type="match status" value="1"/>
</dbReference>
<dbReference type="GO" id="GO:0016020">
    <property type="term" value="C:membrane"/>
    <property type="evidence" value="ECO:0007669"/>
    <property type="project" value="TreeGrafter"/>
</dbReference>
<comment type="similarity">
    <text evidence="1">Belongs to the peptidase S33 family.</text>
</comment>
<dbReference type="PANTHER" id="PTHR43798">
    <property type="entry name" value="MONOACYLGLYCEROL LIPASE"/>
    <property type="match status" value="1"/>
</dbReference>
<dbReference type="PANTHER" id="PTHR43798:SF33">
    <property type="entry name" value="HYDROLASE, PUTATIVE (AFU_ORTHOLOGUE AFUA_2G14860)-RELATED"/>
    <property type="match status" value="1"/>
</dbReference>